<dbReference type="AlphaFoldDB" id="A0A6N3DKN5"/>
<accession>A0A6N3DKN5</accession>
<feature type="compositionally biased region" description="Low complexity" evidence="1">
    <location>
        <begin position="62"/>
        <end position="82"/>
    </location>
</feature>
<proteinExistence type="predicted"/>
<protein>
    <submittedName>
        <fullName evidence="2">Uncharacterized protein</fullName>
    </submittedName>
</protein>
<sequence>MSKKRRRHRRERQDIADVQGELNNNLPFGINPNQLLSLLGENFDLNNLGNVMSSMKNNGVDLNSFNSNSSGLNQQGNSNENNRGGYEFGGLQGLMNALGMNSFNQQNNGSTSFNNNFNNNFNENDDNIDGITDTDEESGLKEGIEEDYSGKGIEDDDDIIEEDENIQMLISIKSIVDDRKAEFIDKIMDAYRKGLF</sequence>
<organism evidence="2">
    <name type="scientific">Clostridium tertium</name>
    <dbReference type="NCBI Taxonomy" id="1559"/>
    <lineage>
        <taxon>Bacteria</taxon>
        <taxon>Bacillati</taxon>
        <taxon>Bacillota</taxon>
        <taxon>Clostridia</taxon>
        <taxon>Eubacteriales</taxon>
        <taxon>Clostridiaceae</taxon>
        <taxon>Clostridium</taxon>
    </lineage>
</organism>
<dbReference type="RefSeq" id="WP_156626363.1">
    <property type="nucleotide sequence ID" value="NZ_CACRTO010000019.1"/>
</dbReference>
<feature type="region of interest" description="Disordered" evidence="1">
    <location>
        <begin position="62"/>
        <end position="84"/>
    </location>
</feature>
<name>A0A6N3DKN5_9CLOT</name>
<reference evidence="2" key="1">
    <citation type="submission" date="2019-11" db="EMBL/GenBank/DDBJ databases">
        <authorList>
            <person name="Feng L."/>
        </authorList>
    </citation>
    <scope>NUCLEOTIDE SEQUENCE</scope>
    <source>
        <strain evidence="2">CTertiumLFYP3</strain>
    </source>
</reference>
<gene>
    <name evidence="2" type="ORF">CTLFYP3_01900</name>
</gene>
<evidence type="ECO:0000256" key="1">
    <source>
        <dbReference type="SAM" id="MobiDB-lite"/>
    </source>
</evidence>
<evidence type="ECO:0000313" key="2">
    <source>
        <dbReference type="EMBL" id="VYU26263.1"/>
    </source>
</evidence>
<dbReference type="EMBL" id="CACRTO010000019">
    <property type="protein sequence ID" value="VYU26263.1"/>
    <property type="molecule type" value="Genomic_DNA"/>
</dbReference>